<feature type="region of interest" description="Disordered" evidence="1">
    <location>
        <begin position="256"/>
        <end position="308"/>
    </location>
</feature>
<feature type="compositionally biased region" description="Low complexity" evidence="1">
    <location>
        <begin position="154"/>
        <end position="180"/>
    </location>
</feature>
<protein>
    <submittedName>
        <fullName evidence="2">Uncharacterized protein</fullName>
    </submittedName>
</protein>
<feature type="compositionally biased region" description="Basic residues" evidence="1">
    <location>
        <begin position="272"/>
        <end position="284"/>
    </location>
</feature>
<feature type="compositionally biased region" description="Basic and acidic residues" evidence="1">
    <location>
        <begin position="839"/>
        <end position="851"/>
    </location>
</feature>
<feature type="compositionally biased region" description="Polar residues" evidence="1">
    <location>
        <begin position="124"/>
        <end position="144"/>
    </location>
</feature>
<dbReference type="OrthoDB" id="10365226at2759"/>
<keyword evidence="3" id="KW-1185">Reference proteome</keyword>
<sequence>MRLYATLLNPCSRSANAGKLMMMSKLSSASSSAATTTGVATTTHTSSANLFFNNTSSRHFSLCSFQCAGADENQSSSSTPSSSDRKPQGERKPFVRNYDRQKQQQQQTGERRFSNQQQGERRQFNNQQQGARQRTQPSTQNTQYVKKPYKPRTATEGEQTNTQQEPTTTGTMPTTSGTSTKAKRTIPKEEAENLLKEAQKLKELQRKLNKNTEESTGGTPVPIDDVMMMEEDLLEPTKFVDKSALSEEIEKKKYLMRLEGKKKQNTGEKAASTKKKGAKKRERKRSNESEESEEATEESKSLQIRKKTGEEEEDVFKVDIEMNPKYAEYIDRMYTGTTPQLLAEQNALLPTRGLIPTLSEMGAEHGSNFAPVMKQMLVTNLVRDEHFEFLFGYLKNYQILAKKILDCMEDKDRAAEIQEIYPILAEQSPMEVTSRTDLEENFDRPETRATLYSLFDPDYFVNMEAIEAKATKELERLSKEGQLTPHVLEPYKQEIPTSLLAEKLLDYFNGKLFTLQIGGASDFMLQAQTIKTLAEDCFDTIVRKRGSAALPYLPESERNFIEERERKLAAKYGITRENLHTFVSKDKMYQEETYQSLNGRIEELLSKKRSNRLAIENRFKLEQPNDDFDHEDAYYYGDEANPVERKQEISQAVESYMADYPGLPLKNHVSALMERVRQRVYLLKRFVHEPKFDSLAYIRDVPFTSGLYHHAGKIGKYAKFAPLERNFDEIIEANSAPDTVARLVLTNYSRALGQNDTLDMKSKMNLMHRFGAYVKKVDAEGGLSMPSPIRPGKLTHMHPNRVNPRDAKLDVLKIDDENDPFWKDMFANMDYIQQIKQKRFEKETRKSDIGRGGKPAPVKSKAKKK</sequence>
<feature type="compositionally biased region" description="Basic and acidic residues" evidence="1">
    <location>
        <begin position="256"/>
        <end position="266"/>
    </location>
</feature>
<feature type="compositionally biased region" description="Basic and acidic residues" evidence="1">
    <location>
        <begin position="109"/>
        <end position="123"/>
    </location>
</feature>
<reference evidence="2 3" key="1">
    <citation type="journal article" date="2019" name="Sci. Rep.">
        <title>Nanopore sequencing improves the draft genome of the human pathogenic amoeba Naegleria fowleri.</title>
        <authorList>
            <person name="Liechti N."/>
            <person name="Schurch N."/>
            <person name="Bruggmann R."/>
            <person name="Wittwer M."/>
        </authorList>
    </citation>
    <scope>NUCLEOTIDE SEQUENCE [LARGE SCALE GENOMIC DNA]</scope>
    <source>
        <strain evidence="2 3">ATCC 30894</strain>
    </source>
</reference>
<name>A0A6A5CDH5_NAEFO</name>
<feature type="compositionally biased region" description="Basic and acidic residues" evidence="1">
    <location>
        <begin position="186"/>
        <end position="200"/>
    </location>
</feature>
<dbReference type="VEuPathDB" id="AmoebaDB:FDP41_010470"/>
<gene>
    <name evidence="2" type="ORF">FDP41_010470</name>
</gene>
<accession>A0A6A5CDH5</accession>
<evidence type="ECO:0000313" key="3">
    <source>
        <dbReference type="Proteomes" id="UP000444721"/>
    </source>
</evidence>
<dbReference type="RefSeq" id="XP_044568118.1">
    <property type="nucleotide sequence ID" value="XM_044700772.1"/>
</dbReference>
<comment type="caution">
    <text evidence="2">The sequence shown here is derived from an EMBL/GenBank/DDBJ whole genome shotgun (WGS) entry which is preliminary data.</text>
</comment>
<dbReference type="GeneID" id="68117685"/>
<dbReference type="VEuPathDB" id="AmoebaDB:NfTy_012370"/>
<dbReference type="Proteomes" id="UP000444721">
    <property type="component" value="Unassembled WGS sequence"/>
</dbReference>
<dbReference type="VEuPathDB" id="AmoebaDB:NF0081370"/>
<evidence type="ECO:0000256" key="1">
    <source>
        <dbReference type="SAM" id="MobiDB-lite"/>
    </source>
</evidence>
<dbReference type="AlphaFoldDB" id="A0A6A5CDH5"/>
<organism evidence="2 3">
    <name type="scientific">Naegleria fowleri</name>
    <name type="common">Brain eating amoeba</name>
    <dbReference type="NCBI Taxonomy" id="5763"/>
    <lineage>
        <taxon>Eukaryota</taxon>
        <taxon>Discoba</taxon>
        <taxon>Heterolobosea</taxon>
        <taxon>Tetramitia</taxon>
        <taxon>Eutetramitia</taxon>
        <taxon>Vahlkampfiidae</taxon>
        <taxon>Naegleria</taxon>
    </lineage>
</organism>
<dbReference type="EMBL" id="VFQX01000006">
    <property type="protein sequence ID" value="KAF0983405.1"/>
    <property type="molecule type" value="Genomic_DNA"/>
</dbReference>
<proteinExistence type="predicted"/>
<feature type="compositionally biased region" description="Basic and acidic residues" evidence="1">
    <location>
        <begin position="83"/>
        <end position="102"/>
    </location>
</feature>
<feature type="region of interest" description="Disordered" evidence="1">
    <location>
        <begin position="71"/>
        <end position="200"/>
    </location>
</feature>
<evidence type="ECO:0000313" key="2">
    <source>
        <dbReference type="EMBL" id="KAF0983405.1"/>
    </source>
</evidence>
<feature type="region of interest" description="Disordered" evidence="1">
    <location>
        <begin position="839"/>
        <end position="865"/>
    </location>
</feature>